<dbReference type="EMBL" id="FMTS01000001">
    <property type="protein sequence ID" value="SCW32677.1"/>
    <property type="molecule type" value="Genomic_DNA"/>
</dbReference>
<proteinExistence type="predicted"/>
<protein>
    <submittedName>
        <fullName evidence="2">Cold shock protein (Beta-ribbon, CspA family)</fullName>
    </submittedName>
</protein>
<dbReference type="GO" id="GO:0003676">
    <property type="term" value="F:nucleic acid binding"/>
    <property type="evidence" value="ECO:0007669"/>
    <property type="project" value="InterPro"/>
</dbReference>
<dbReference type="Pfam" id="PF00313">
    <property type="entry name" value="CSD"/>
    <property type="match status" value="2"/>
</dbReference>
<feature type="domain" description="CSD" evidence="1">
    <location>
        <begin position="120"/>
        <end position="185"/>
    </location>
</feature>
<feature type="domain" description="CSD" evidence="1">
    <location>
        <begin position="17"/>
        <end position="83"/>
    </location>
</feature>
<dbReference type="SMART" id="SM00357">
    <property type="entry name" value="CSP"/>
    <property type="match status" value="2"/>
</dbReference>
<dbReference type="Gene3D" id="2.40.50.140">
    <property type="entry name" value="Nucleic acid-binding proteins"/>
    <property type="match status" value="2"/>
</dbReference>
<dbReference type="SUPFAM" id="SSF50249">
    <property type="entry name" value="Nucleic acid-binding proteins"/>
    <property type="match status" value="2"/>
</dbReference>
<dbReference type="PROSITE" id="PS51857">
    <property type="entry name" value="CSD_2"/>
    <property type="match status" value="2"/>
</dbReference>
<dbReference type="InterPro" id="IPR050181">
    <property type="entry name" value="Cold_shock_domain"/>
</dbReference>
<dbReference type="OrthoDB" id="9791685at2"/>
<dbReference type="CDD" id="cd04458">
    <property type="entry name" value="CSP_CDS"/>
    <property type="match status" value="2"/>
</dbReference>
<dbReference type="AlphaFoldDB" id="A0A1G4PK96"/>
<gene>
    <name evidence="2" type="ORF">SAMN02927928_0446</name>
</gene>
<dbReference type="Proteomes" id="UP000199150">
    <property type="component" value="Unassembled WGS sequence"/>
</dbReference>
<dbReference type="GO" id="GO:0005829">
    <property type="term" value="C:cytosol"/>
    <property type="evidence" value="ECO:0007669"/>
    <property type="project" value="UniProtKB-ARBA"/>
</dbReference>
<dbReference type="STRING" id="260084.SAMN02927928_0446"/>
<accession>A0A1G4PK96</accession>
<evidence type="ECO:0000313" key="3">
    <source>
        <dbReference type="Proteomes" id="UP000199150"/>
    </source>
</evidence>
<sequence>MSLFDYNSKTEADELVTISGHVKWFDAAKGYGFIVPQDSTLTSMRDVLLHISSLRDMGRDSAHEGARITCKIAKRAKGWQVIEIDNLEAVAEGASSPIRSDIQAPRASRAVNDSVRVGDLEAATIKWFNRTKGYGFVVRGDDPTDIFIHIETLRRYGLEDVQQGDTIMVRFGEGPKGLVVTEVHPRAFV</sequence>
<dbReference type="PANTHER" id="PTHR11544">
    <property type="entry name" value="COLD SHOCK DOMAIN CONTAINING PROTEINS"/>
    <property type="match status" value="1"/>
</dbReference>
<reference evidence="3" key="1">
    <citation type="submission" date="2016-10" db="EMBL/GenBank/DDBJ databases">
        <authorList>
            <person name="Varghese N."/>
            <person name="Submissions S."/>
        </authorList>
    </citation>
    <scope>NUCLEOTIDE SEQUENCE [LARGE SCALE GENOMIC DNA]</scope>
    <source>
        <strain evidence="3">CGMCC 1.3431</strain>
    </source>
</reference>
<keyword evidence="3" id="KW-1185">Reference proteome</keyword>
<dbReference type="InterPro" id="IPR002059">
    <property type="entry name" value="CSP_DNA-bd"/>
</dbReference>
<organism evidence="2 3">
    <name type="scientific">Asticcacaulis taihuensis</name>
    <dbReference type="NCBI Taxonomy" id="260084"/>
    <lineage>
        <taxon>Bacteria</taxon>
        <taxon>Pseudomonadati</taxon>
        <taxon>Pseudomonadota</taxon>
        <taxon>Alphaproteobacteria</taxon>
        <taxon>Caulobacterales</taxon>
        <taxon>Caulobacteraceae</taxon>
        <taxon>Asticcacaulis</taxon>
    </lineage>
</organism>
<dbReference type="PRINTS" id="PR00050">
    <property type="entry name" value="COLDSHOCK"/>
</dbReference>
<dbReference type="InterPro" id="IPR012340">
    <property type="entry name" value="NA-bd_OB-fold"/>
</dbReference>
<evidence type="ECO:0000313" key="2">
    <source>
        <dbReference type="EMBL" id="SCW32677.1"/>
    </source>
</evidence>
<name>A0A1G4PK96_9CAUL</name>
<dbReference type="RefSeq" id="WP_090643135.1">
    <property type="nucleotide sequence ID" value="NZ_CBCRYE010000001.1"/>
</dbReference>
<dbReference type="InterPro" id="IPR011129">
    <property type="entry name" value="CSD"/>
</dbReference>
<evidence type="ECO:0000259" key="1">
    <source>
        <dbReference type="PROSITE" id="PS51857"/>
    </source>
</evidence>